<dbReference type="InterPro" id="IPR025178">
    <property type="entry name" value="Lnb_N"/>
</dbReference>
<dbReference type="EMBL" id="BAIQ01000060">
    <property type="protein sequence ID" value="GAE17131.1"/>
    <property type="molecule type" value="Genomic_DNA"/>
</dbReference>
<feature type="chain" id="PRO_5004846346" description="Lnb N-terminal periplasmic domain-containing protein" evidence="1">
    <location>
        <begin position="23"/>
        <end position="153"/>
    </location>
</feature>
<accession>W4PBF4</accession>
<protein>
    <recommendedName>
        <fullName evidence="2">Lnb N-terminal periplasmic domain-containing protein</fullName>
    </recommendedName>
</protein>
<feature type="domain" description="Lnb N-terminal periplasmic" evidence="2">
    <location>
        <begin position="24"/>
        <end position="131"/>
    </location>
</feature>
<feature type="signal peptide" evidence="1">
    <location>
        <begin position="1"/>
        <end position="22"/>
    </location>
</feature>
<dbReference type="Pfam" id="PF13387">
    <property type="entry name" value="Lnb_N"/>
    <property type="match status" value="1"/>
</dbReference>
<gene>
    <name evidence="3" type="ORF">JCM6292_3685</name>
</gene>
<keyword evidence="1" id="KW-0732">Signal</keyword>
<organism evidence="3 4">
    <name type="scientific">Bacteroides pyogenes JCM 6292</name>
    <dbReference type="NCBI Taxonomy" id="1235809"/>
    <lineage>
        <taxon>Bacteria</taxon>
        <taxon>Pseudomonadati</taxon>
        <taxon>Bacteroidota</taxon>
        <taxon>Bacteroidia</taxon>
        <taxon>Bacteroidales</taxon>
        <taxon>Bacteroidaceae</taxon>
        <taxon>Bacteroides</taxon>
    </lineage>
</organism>
<reference evidence="3 4" key="1">
    <citation type="journal article" date="2014" name="Genome Announc.">
        <title>Draft Genome Sequences of Three Strains of Bacteroides pyogenes Isolated from a Cat and Swine.</title>
        <authorList>
            <person name="Sakamoto M."/>
            <person name="Oshima K."/>
            <person name="Suda W."/>
            <person name="Kitamura K."/>
            <person name="Iida T."/>
            <person name="Hattori M."/>
            <person name="Ohkuma M."/>
        </authorList>
    </citation>
    <scope>NUCLEOTIDE SEQUENCE [LARGE SCALE GENOMIC DNA]</scope>
    <source>
        <strain evidence="3 4">JCM 6292</strain>
    </source>
</reference>
<comment type="caution">
    <text evidence="3">The sequence shown here is derived from an EMBL/GenBank/DDBJ whole genome shotgun (WGS) entry which is preliminary data.</text>
</comment>
<name>W4PBF4_9BACE</name>
<evidence type="ECO:0000259" key="2">
    <source>
        <dbReference type="Pfam" id="PF13387"/>
    </source>
</evidence>
<proteinExistence type="predicted"/>
<evidence type="ECO:0000313" key="3">
    <source>
        <dbReference type="EMBL" id="GAE17131.1"/>
    </source>
</evidence>
<evidence type="ECO:0000256" key="1">
    <source>
        <dbReference type="SAM" id="SignalP"/>
    </source>
</evidence>
<sequence>MKRYIPCLLLALLILYFPAEKASASQNDSVHISLLTCSPGEEIYTLFGHTAIRYQNLSRNIDVVFNYGLFSFNAPNFIFRFALGETDYQLGVTEFDFFAGEYAYYGRSVWQQELNLAPKEKERLLFLLERNYLRKSGLQIQLFLRQLLYTPSG</sequence>
<evidence type="ECO:0000313" key="4">
    <source>
        <dbReference type="Proteomes" id="UP000018861"/>
    </source>
</evidence>
<dbReference type="AlphaFoldDB" id="W4PBF4"/>
<dbReference type="Proteomes" id="UP000018861">
    <property type="component" value="Unassembled WGS sequence"/>
</dbReference>